<dbReference type="InterPro" id="IPR011006">
    <property type="entry name" value="CheY-like_superfamily"/>
</dbReference>
<dbReference type="PANTHER" id="PTHR45339:SF1">
    <property type="entry name" value="HYBRID SIGNAL TRANSDUCTION HISTIDINE KINASE J"/>
    <property type="match status" value="1"/>
</dbReference>
<dbReference type="Gene3D" id="3.30.565.10">
    <property type="entry name" value="Histidine kinase-like ATPase, C-terminal domain"/>
    <property type="match status" value="1"/>
</dbReference>
<dbReference type="EC" id="2.7.13.3" evidence="2"/>
<evidence type="ECO:0000313" key="11">
    <source>
        <dbReference type="EMBL" id="MST74934.1"/>
    </source>
</evidence>
<dbReference type="CDD" id="cd00082">
    <property type="entry name" value="HisKA"/>
    <property type="match status" value="1"/>
</dbReference>
<evidence type="ECO:0000256" key="5">
    <source>
        <dbReference type="ARBA" id="ARBA00022777"/>
    </source>
</evidence>
<dbReference type="SUPFAM" id="SSF55874">
    <property type="entry name" value="ATPase domain of HSP90 chaperone/DNA topoisomerase II/histidine kinase"/>
    <property type="match status" value="1"/>
</dbReference>
<comment type="function">
    <text evidence="7">May play the central regulatory role in sporulation. It may be an element of the effector pathway responsible for the activation of sporulation genes in response to nutritional stress. Spo0A may act in concert with spo0H (a sigma factor) to control the expression of some genes that are critical to the sporulation process.</text>
</comment>
<evidence type="ECO:0000256" key="6">
    <source>
        <dbReference type="ARBA" id="ARBA00023012"/>
    </source>
</evidence>
<dbReference type="InterPro" id="IPR005467">
    <property type="entry name" value="His_kinase_dom"/>
</dbReference>
<dbReference type="EMBL" id="VUNI01000011">
    <property type="protein sequence ID" value="MST74934.1"/>
    <property type="molecule type" value="Genomic_DNA"/>
</dbReference>
<evidence type="ECO:0000259" key="9">
    <source>
        <dbReference type="PROSITE" id="PS50109"/>
    </source>
</evidence>
<evidence type="ECO:0000259" key="10">
    <source>
        <dbReference type="PROSITE" id="PS50110"/>
    </source>
</evidence>
<dbReference type="Pfam" id="PF00072">
    <property type="entry name" value="Response_reg"/>
    <property type="match status" value="1"/>
</dbReference>
<dbReference type="PRINTS" id="PR00344">
    <property type="entry name" value="BCTRLSENSOR"/>
</dbReference>
<dbReference type="CDD" id="cd17546">
    <property type="entry name" value="REC_hyHK_CKI1_RcsC-like"/>
    <property type="match status" value="1"/>
</dbReference>
<evidence type="ECO:0000256" key="8">
    <source>
        <dbReference type="PROSITE-ProRule" id="PRU00169"/>
    </source>
</evidence>
<dbReference type="AlphaFoldDB" id="A0A6L5YR20"/>
<evidence type="ECO:0000256" key="4">
    <source>
        <dbReference type="ARBA" id="ARBA00022553"/>
    </source>
</evidence>
<dbReference type="PANTHER" id="PTHR45339">
    <property type="entry name" value="HYBRID SIGNAL TRANSDUCTION HISTIDINE KINASE J"/>
    <property type="match status" value="1"/>
</dbReference>
<keyword evidence="5" id="KW-0808">Transferase</keyword>
<reference evidence="11 12" key="1">
    <citation type="submission" date="2019-08" db="EMBL/GenBank/DDBJ databases">
        <title>In-depth cultivation of the pig gut microbiome towards novel bacterial diversity and tailored functional studies.</title>
        <authorList>
            <person name="Wylensek D."/>
            <person name="Hitch T.C.A."/>
            <person name="Clavel T."/>
        </authorList>
    </citation>
    <scope>NUCLEOTIDE SEQUENCE [LARGE SCALE GENOMIC DNA]</scope>
    <source>
        <strain evidence="11 12">MUC/MUC-530-WT-4D</strain>
    </source>
</reference>
<evidence type="ECO:0000313" key="12">
    <source>
        <dbReference type="Proteomes" id="UP000474024"/>
    </source>
</evidence>
<dbReference type="SMART" id="SM00387">
    <property type="entry name" value="HATPase_c"/>
    <property type="match status" value="1"/>
</dbReference>
<accession>A0A6L5YR20</accession>
<keyword evidence="5" id="KW-0418">Kinase</keyword>
<dbReference type="Pfam" id="PF02518">
    <property type="entry name" value="HATPase_c"/>
    <property type="match status" value="1"/>
</dbReference>
<dbReference type="PROSITE" id="PS50110">
    <property type="entry name" value="RESPONSE_REGULATORY"/>
    <property type="match status" value="1"/>
</dbReference>
<comment type="catalytic activity">
    <reaction evidence="1">
        <text>ATP + protein L-histidine = ADP + protein N-phospho-L-histidine.</text>
        <dbReference type="EC" id="2.7.13.3"/>
    </reaction>
</comment>
<gene>
    <name evidence="11" type="ORF">FYJ75_07805</name>
</gene>
<dbReference type="SMART" id="SM00388">
    <property type="entry name" value="HisKA"/>
    <property type="match status" value="1"/>
</dbReference>
<dbReference type="GO" id="GO:0000155">
    <property type="term" value="F:phosphorelay sensor kinase activity"/>
    <property type="evidence" value="ECO:0007669"/>
    <property type="project" value="InterPro"/>
</dbReference>
<dbReference type="SUPFAM" id="SSF47384">
    <property type="entry name" value="Homodimeric domain of signal transducing histidine kinase"/>
    <property type="match status" value="1"/>
</dbReference>
<feature type="domain" description="Response regulatory" evidence="10">
    <location>
        <begin position="573"/>
        <end position="694"/>
    </location>
</feature>
<dbReference type="InterPro" id="IPR036890">
    <property type="entry name" value="HATPase_C_sf"/>
</dbReference>
<evidence type="ECO:0000256" key="2">
    <source>
        <dbReference type="ARBA" id="ARBA00012438"/>
    </source>
</evidence>
<feature type="domain" description="Histidine kinase" evidence="9">
    <location>
        <begin position="329"/>
        <end position="552"/>
    </location>
</feature>
<dbReference type="Gene3D" id="3.40.50.2300">
    <property type="match status" value="1"/>
</dbReference>
<evidence type="ECO:0000256" key="1">
    <source>
        <dbReference type="ARBA" id="ARBA00000085"/>
    </source>
</evidence>
<dbReference type="Proteomes" id="UP000474024">
    <property type="component" value="Unassembled WGS sequence"/>
</dbReference>
<organism evidence="11 12">
    <name type="scientific">Roseburia porci</name>
    <dbReference type="NCBI Taxonomy" id="2605790"/>
    <lineage>
        <taxon>Bacteria</taxon>
        <taxon>Bacillati</taxon>
        <taxon>Bacillota</taxon>
        <taxon>Clostridia</taxon>
        <taxon>Lachnospirales</taxon>
        <taxon>Lachnospiraceae</taxon>
        <taxon>Roseburia</taxon>
    </lineage>
</organism>
<dbReference type="SUPFAM" id="SSF52172">
    <property type="entry name" value="CheY-like"/>
    <property type="match status" value="1"/>
</dbReference>
<comment type="caution">
    <text evidence="11">The sequence shown here is derived from an EMBL/GenBank/DDBJ whole genome shotgun (WGS) entry which is preliminary data.</text>
</comment>
<dbReference type="CDD" id="cd16922">
    <property type="entry name" value="HATPase_EvgS-ArcB-TorS-like"/>
    <property type="match status" value="1"/>
</dbReference>
<dbReference type="Gene3D" id="1.10.287.130">
    <property type="match status" value="1"/>
</dbReference>
<dbReference type="InterPro" id="IPR036097">
    <property type="entry name" value="HisK_dim/P_sf"/>
</dbReference>
<proteinExistence type="predicted"/>
<dbReference type="InterPro" id="IPR001789">
    <property type="entry name" value="Sig_transdc_resp-reg_receiver"/>
</dbReference>
<dbReference type="Pfam" id="PF00512">
    <property type="entry name" value="HisKA"/>
    <property type="match status" value="1"/>
</dbReference>
<dbReference type="InterPro" id="IPR003594">
    <property type="entry name" value="HATPase_dom"/>
</dbReference>
<dbReference type="SMART" id="SM00448">
    <property type="entry name" value="REC"/>
    <property type="match status" value="1"/>
</dbReference>
<keyword evidence="12" id="KW-1185">Reference proteome</keyword>
<name>A0A6L5YR20_9FIRM</name>
<evidence type="ECO:0000256" key="7">
    <source>
        <dbReference type="ARBA" id="ARBA00024867"/>
    </source>
</evidence>
<feature type="modified residue" description="4-aspartylphosphate" evidence="8">
    <location>
        <position position="625"/>
    </location>
</feature>
<protein>
    <recommendedName>
        <fullName evidence="3">Stage 0 sporulation protein A homolog</fullName>
        <ecNumber evidence="2">2.7.13.3</ecNumber>
    </recommendedName>
</protein>
<dbReference type="PROSITE" id="PS50109">
    <property type="entry name" value="HIS_KIN"/>
    <property type="match status" value="1"/>
</dbReference>
<dbReference type="InterPro" id="IPR003661">
    <property type="entry name" value="HisK_dim/P_dom"/>
</dbReference>
<evidence type="ECO:0000256" key="3">
    <source>
        <dbReference type="ARBA" id="ARBA00018672"/>
    </source>
</evidence>
<dbReference type="RefSeq" id="WP_154429899.1">
    <property type="nucleotide sequence ID" value="NZ_VUNI01000011.1"/>
</dbReference>
<keyword evidence="4 8" id="KW-0597">Phosphoprotein</keyword>
<dbReference type="InterPro" id="IPR004358">
    <property type="entry name" value="Sig_transdc_His_kin-like_C"/>
</dbReference>
<keyword evidence="6" id="KW-0902">Two-component regulatory system</keyword>
<sequence length="696" mass="79433">MKQFQKTVLIPLMIALLLFVTGYKVFTCYDLARMHHVQLETYAFVQERVARYDAYKENDEVKSLYRLLDKTTELCQKLEEETYCWEEMIPDYLYDQRLSGILILDGNMDCAYQTGEMDDAYTFWSDLIQSNVVRDILQYPKKTYMTRIEKDGNDYDFTAVARKDAPGIVIAYERKRIPDGKNGDIAIGTLFQGFTFELGGVVVVTDGVNVLSSNDETLQDRSVEECRTLYKGRFTPDANSLVRLKAESGRWYGGRKKIKNYQIYVFFPRSEVFSFRNKILVAGEGLYAFGCMGFLLFRDRLIRENMQQLKEAAQQAECANIAKTDFLRRMSHDVRTPINGIQGMVEICRHYMDDHKKQEECLDKIVSASGFLLDLVNDVLDMNKLESGEIHLENKPFDLLTLLTDVDNLLDIQARENGVEFIKLKPELIHTHYIGSSLHLRQILQNIGTNAIKYNHENGWVSVGCKELYSDGETAMIELTCEDNGKGMSEEFQVHAFEPFAQEDSSVRTAYSGTGLGLAITKKLVDQLGGTIRFQSEPGKGTTFTITLPLEIDSQNQQEKTQPDQMESIQGLHILLVEDNDLNMEILRFILEKHGAMVTGAWNGKEAVEQIRNTEPWTFDIVFMDIRMPVMNGLEAVHEIRSMNRKDAKALPVIAMSANAFSDDIERSLKAGMNAHVSKPLDAQMMIQAINENRLR</sequence>